<dbReference type="InterPro" id="IPR009100">
    <property type="entry name" value="AcylCoA_DH/oxidase_NM_dom_sf"/>
</dbReference>
<keyword evidence="4" id="KW-0274">FAD</keyword>
<evidence type="ECO:0000259" key="6">
    <source>
        <dbReference type="Pfam" id="PF00441"/>
    </source>
</evidence>
<keyword evidence="5" id="KW-0560">Oxidoreductase</keyword>
<reference evidence="9" key="1">
    <citation type="journal article" date="2019" name="Int. J. Syst. Evol. Microbiol.">
        <title>The Global Catalogue of Microorganisms (GCM) 10K type strain sequencing project: providing services to taxonomists for standard genome sequencing and annotation.</title>
        <authorList>
            <consortium name="The Broad Institute Genomics Platform"/>
            <consortium name="The Broad Institute Genome Sequencing Center for Infectious Disease"/>
            <person name="Wu L."/>
            <person name="Ma J."/>
        </authorList>
    </citation>
    <scope>NUCLEOTIDE SEQUENCE [LARGE SCALE GENOMIC DNA]</scope>
    <source>
        <strain evidence="9">ZS-22-S1</strain>
    </source>
</reference>
<dbReference type="Proteomes" id="UP001595859">
    <property type="component" value="Unassembled WGS sequence"/>
</dbReference>
<keyword evidence="9" id="KW-1185">Reference proteome</keyword>
<organism evidence="8 9">
    <name type="scientific">Actinophytocola glycyrrhizae</name>
    <dbReference type="NCBI Taxonomy" id="2044873"/>
    <lineage>
        <taxon>Bacteria</taxon>
        <taxon>Bacillati</taxon>
        <taxon>Actinomycetota</taxon>
        <taxon>Actinomycetes</taxon>
        <taxon>Pseudonocardiales</taxon>
        <taxon>Pseudonocardiaceae</taxon>
    </lineage>
</organism>
<dbReference type="Pfam" id="PF02771">
    <property type="entry name" value="Acyl-CoA_dh_N"/>
    <property type="match status" value="1"/>
</dbReference>
<evidence type="ECO:0000256" key="1">
    <source>
        <dbReference type="ARBA" id="ARBA00001974"/>
    </source>
</evidence>
<evidence type="ECO:0000256" key="4">
    <source>
        <dbReference type="ARBA" id="ARBA00022827"/>
    </source>
</evidence>
<evidence type="ECO:0000259" key="7">
    <source>
        <dbReference type="Pfam" id="PF02771"/>
    </source>
</evidence>
<dbReference type="InterPro" id="IPR009075">
    <property type="entry name" value="AcylCo_DH/oxidase_C"/>
</dbReference>
<dbReference type="RefSeq" id="WP_378055613.1">
    <property type="nucleotide sequence ID" value="NZ_JBHSIS010000003.1"/>
</dbReference>
<comment type="caution">
    <text evidence="8">The sequence shown here is derived from an EMBL/GenBank/DDBJ whole genome shotgun (WGS) entry which is preliminary data.</text>
</comment>
<feature type="domain" description="Acyl-CoA dehydrogenase/oxidase N-terminal" evidence="7">
    <location>
        <begin position="2"/>
        <end position="95"/>
    </location>
</feature>
<evidence type="ECO:0000256" key="5">
    <source>
        <dbReference type="ARBA" id="ARBA00023002"/>
    </source>
</evidence>
<evidence type="ECO:0000256" key="3">
    <source>
        <dbReference type="ARBA" id="ARBA00022630"/>
    </source>
</evidence>
<dbReference type="PANTHER" id="PTHR43884:SF20">
    <property type="entry name" value="ACYL-COA DEHYDROGENASE FADE28"/>
    <property type="match status" value="1"/>
</dbReference>
<dbReference type="EMBL" id="JBHSIS010000003">
    <property type="protein sequence ID" value="MFC4853678.1"/>
    <property type="molecule type" value="Genomic_DNA"/>
</dbReference>
<dbReference type="Pfam" id="PF00441">
    <property type="entry name" value="Acyl-CoA_dh_1"/>
    <property type="match status" value="1"/>
</dbReference>
<evidence type="ECO:0000313" key="8">
    <source>
        <dbReference type="EMBL" id="MFC4853678.1"/>
    </source>
</evidence>
<accession>A0ABV9RYE9</accession>
<dbReference type="InterPro" id="IPR036250">
    <property type="entry name" value="AcylCo_DH-like_C"/>
</dbReference>
<comment type="similarity">
    <text evidence="2">Belongs to the acyl-CoA dehydrogenase family.</text>
</comment>
<dbReference type="PANTHER" id="PTHR43884">
    <property type="entry name" value="ACYL-COA DEHYDROGENASE"/>
    <property type="match status" value="1"/>
</dbReference>
<protein>
    <submittedName>
        <fullName evidence="8">Acyl-CoA dehydrogenase family protein</fullName>
    </submittedName>
</protein>
<gene>
    <name evidence="8" type="ORF">ACFPCV_09175</name>
</gene>
<dbReference type="SUPFAM" id="SSF56645">
    <property type="entry name" value="Acyl-CoA dehydrogenase NM domain-like"/>
    <property type="match status" value="1"/>
</dbReference>
<keyword evidence="3" id="KW-0285">Flavoprotein</keyword>
<sequence length="313" mass="32935">MTSEQDELRGTLRRLLTRESDTRAAMTSSPGHDEKLWARLTALGLTALAAPSTCGATFLETGVVLSELGRFLTPGPFLGSVVAAAAVESAGSDELLAEIADGATVTPVWGPYALNAQVADVFLLPRADGLYALSRSEVTVTPVGGMDPTRRLATVSPVGTGRFLGVPDLARVRDVAAAALCAESAGAAARCLELTVDHTKQRTQFGRPIGSFQALKHRMADLHVLVETAESAALAAATAVVTGEDLAHTAATAQVWCTEAFSQVAAEMIQLHGGIAITWEHDAHLYFKRAHGNTHLFGSPREHVSRLGVELGH</sequence>
<name>A0ABV9RYE9_9PSEU</name>
<evidence type="ECO:0000256" key="2">
    <source>
        <dbReference type="ARBA" id="ARBA00009347"/>
    </source>
</evidence>
<dbReference type="InterPro" id="IPR013786">
    <property type="entry name" value="AcylCoA_DH/ox_N"/>
</dbReference>
<dbReference type="Gene3D" id="1.10.540.10">
    <property type="entry name" value="Acyl-CoA dehydrogenase/oxidase, N-terminal domain"/>
    <property type="match status" value="1"/>
</dbReference>
<feature type="domain" description="Acyl-CoA dehydrogenase/oxidase C-terminal" evidence="6">
    <location>
        <begin position="177"/>
        <end position="299"/>
    </location>
</feature>
<dbReference type="InterPro" id="IPR037069">
    <property type="entry name" value="AcylCoA_DH/ox_N_sf"/>
</dbReference>
<evidence type="ECO:0000313" key="9">
    <source>
        <dbReference type="Proteomes" id="UP001595859"/>
    </source>
</evidence>
<dbReference type="SUPFAM" id="SSF47203">
    <property type="entry name" value="Acyl-CoA dehydrogenase C-terminal domain-like"/>
    <property type="match status" value="1"/>
</dbReference>
<proteinExistence type="inferred from homology"/>
<comment type="cofactor">
    <cofactor evidence="1">
        <name>FAD</name>
        <dbReference type="ChEBI" id="CHEBI:57692"/>
    </cofactor>
</comment>
<dbReference type="Gene3D" id="1.20.140.10">
    <property type="entry name" value="Butyryl-CoA Dehydrogenase, subunit A, domain 3"/>
    <property type="match status" value="1"/>
</dbReference>